<dbReference type="Pfam" id="PF00378">
    <property type="entry name" value="ECH_1"/>
    <property type="match status" value="1"/>
</dbReference>
<comment type="caution">
    <text evidence="4">The sequence shown here is derived from an EMBL/GenBank/DDBJ whole genome shotgun (WGS) entry which is preliminary data.</text>
</comment>
<gene>
    <name evidence="5" type="ORF">KHB02_011655</name>
    <name evidence="4" type="ORF">KHB02_04720</name>
</gene>
<organism evidence="4">
    <name type="scientific">Neobacillus citreus</name>
    <dbReference type="NCBI Taxonomy" id="2833578"/>
    <lineage>
        <taxon>Bacteria</taxon>
        <taxon>Bacillati</taxon>
        <taxon>Bacillota</taxon>
        <taxon>Bacilli</taxon>
        <taxon>Bacillales</taxon>
        <taxon>Bacillaceae</taxon>
        <taxon>Neobacillus</taxon>
    </lineage>
</organism>
<accession>A0A942SVP1</accession>
<sequence length="261" mass="29038">MSDLLIEYKGAANEILIVTLNRPEVMNALNTQLFKELLQLFREQSLNEDLRCIVLTGAGEKAFCSGGDLKERNGMSDEDWKKQHHLIEELFLCVRDFPIPVITAVEGYAFAGGCEIALMSDFIIASETAKFALTETTRGIMPGGGGLQNLPRSIGIRRAKEMIFTGRQIDAYLAYEWGLVNRVVSKGEAMKTALELADKIAESAPLSIKMAKMAMNRGTEVDFHTGYALDIAAYNVLVPTEDRLEGIAAFNEKRKPKWKNR</sequence>
<dbReference type="InterPro" id="IPR018376">
    <property type="entry name" value="Enoyl-CoA_hyd/isom_CS"/>
</dbReference>
<dbReference type="GO" id="GO:0016836">
    <property type="term" value="F:hydro-lyase activity"/>
    <property type="evidence" value="ECO:0007669"/>
    <property type="project" value="UniProtKB-ARBA"/>
</dbReference>
<dbReference type="Gene3D" id="3.90.226.10">
    <property type="entry name" value="2-enoyl-CoA Hydratase, Chain A, domain 1"/>
    <property type="match status" value="1"/>
</dbReference>
<dbReference type="InterPro" id="IPR029045">
    <property type="entry name" value="ClpP/crotonase-like_dom_sf"/>
</dbReference>
<dbReference type="Gene3D" id="1.10.12.10">
    <property type="entry name" value="Lyase 2-enoyl-coa Hydratase, Chain A, domain 2"/>
    <property type="match status" value="1"/>
</dbReference>
<keyword evidence="2" id="KW-0456">Lyase</keyword>
<dbReference type="PANTHER" id="PTHR11941">
    <property type="entry name" value="ENOYL-COA HYDRATASE-RELATED"/>
    <property type="match status" value="1"/>
</dbReference>
<dbReference type="GO" id="GO:0006635">
    <property type="term" value="P:fatty acid beta-oxidation"/>
    <property type="evidence" value="ECO:0007669"/>
    <property type="project" value="TreeGrafter"/>
</dbReference>
<dbReference type="FunFam" id="3.90.226.10:FF:000009">
    <property type="entry name" value="Carnitinyl-CoA dehydratase"/>
    <property type="match status" value="1"/>
</dbReference>
<proteinExistence type="inferred from homology"/>
<evidence type="ECO:0000313" key="5">
    <source>
        <dbReference type="EMBL" id="MCH6266178.1"/>
    </source>
</evidence>
<protein>
    <submittedName>
        <fullName evidence="5">Enoyl-CoA hydratase-related protein</fullName>
    </submittedName>
    <submittedName>
        <fullName evidence="4">Enoyl-CoA hydratase/isomerase family protein</fullName>
    </submittedName>
</protein>
<dbReference type="Proteomes" id="UP000677265">
    <property type="component" value="Unassembled WGS sequence"/>
</dbReference>
<dbReference type="RefSeq" id="WP_213140648.1">
    <property type="nucleotide sequence ID" value="NZ_JAGYPE020000017.1"/>
</dbReference>
<evidence type="ECO:0000256" key="1">
    <source>
        <dbReference type="ARBA" id="ARBA00005254"/>
    </source>
</evidence>
<dbReference type="InterPro" id="IPR001753">
    <property type="entry name" value="Enoyl-CoA_hydra/iso"/>
</dbReference>
<dbReference type="CDD" id="cd06558">
    <property type="entry name" value="crotonase-like"/>
    <property type="match status" value="1"/>
</dbReference>
<dbReference type="SUPFAM" id="SSF52096">
    <property type="entry name" value="ClpP/crotonase"/>
    <property type="match status" value="1"/>
</dbReference>
<evidence type="ECO:0000313" key="6">
    <source>
        <dbReference type="Proteomes" id="UP000677265"/>
    </source>
</evidence>
<dbReference type="PANTHER" id="PTHR11941:SF54">
    <property type="entry name" value="ENOYL-COA HYDRATASE, MITOCHONDRIAL"/>
    <property type="match status" value="1"/>
</dbReference>
<evidence type="ECO:0000313" key="4">
    <source>
        <dbReference type="EMBL" id="MBS4180695.1"/>
    </source>
</evidence>
<dbReference type="EMBL" id="JAGYPE010000001">
    <property type="protein sequence ID" value="MBS4180695.1"/>
    <property type="molecule type" value="Genomic_DNA"/>
</dbReference>
<evidence type="ECO:0000256" key="2">
    <source>
        <dbReference type="ARBA" id="ARBA00023239"/>
    </source>
</evidence>
<dbReference type="FunFam" id="1.10.12.10:FF:000001">
    <property type="entry name" value="Probable enoyl-CoA hydratase, mitochondrial"/>
    <property type="match status" value="1"/>
</dbReference>
<keyword evidence="6" id="KW-1185">Reference proteome</keyword>
<dbReference type="PROSITE" id="PS00166">
    <property type="entry name" value="ENOYL_COA_HYDRATASE"/>
    <property type="match status" value="1"/>
</dbReference>
<name>A0A942SVP1_9BACI</name>
<dbReference type="InterPro" id="IPR014748">
    <property type="entry name" value="Enoyl-CoA_hydra_C"/>
</dbReference>
<dbReference type="AlphaFoldDB" id="A0A942SVP1"/>
<reference evidence="4" key="1">
    <citation type="submission" date="2021-05" db="EMBL/GenBank/DDBJ databases">
        <title>Novel Bacillus species.</title>
        <authorList>
            <person name="Liu G."/>
        </authorList>
    </citation>
    <scope>NUCLEOTIDE SEQUENCE</scope>
    <source>
        <strain evidence="4 6">FJAT-50051</strain>
    </source>
</reference>
<comment type="similarity">
    <text evidence="1 3">Belongs to the enoyl-CoA hydratase/isomerase family.</text>
</comment>
<evidence type="ECO:0000256" key="3">
    <source>
        <dbReference type="RuleBase" id="RU003707"/>
    </source>
</evidence>
<dbReference type="EMBL" id="JAGYPE020000017">
    <property type="protein sequence ID" value="MCH6266178.1"/>
    <property type="molecule type" value="Genomic_DNA"/>
</dbReference>